<evidence type="ECO:0000256" key="6">
    <source>
        <dbReference type="ARBA" id="ARBA00022692"/>
    </source>
</evidence>
<protein>
    <submittedName>
        <fullName evidence="11">Arabinogalactan oligomer / maltooligosaccharide transport system permease protein</fullName>
    </submittedName>
</protein>
<evidence type="ECO:0000256" key="7">
    <source>
        <dbReference type="ARBA" id="ARBA00022989"/>
    </source>
</evidence>
<evidence type="ECO:0000256" key="9">
    <source>
        <dbReference type="RuleBase" id="RU363032"/>
    </source>
</evidence>
<feature type="domain" description="ABC transmembrane type-1" evidence="10">
    <location>
        <begin position="79"/>
        <end position="270"/>
    </location>
</feature>
<dbReference type="OrthoDB" id="7314804at2"/>
<keyword evidence="3 9" id="KW-0813">Transport</keyword>
<keyword evidence="4" id="KW-1003">Cell membrane</keyword>
<proteinExistence type="inferred from homology"/>
<comment type="subcellular location">
    <subcellularLocation>
        <location evidence="1 9">Cell membrane</location>
        <topology evidence="1 9">Multi-pass membrane protein</topology>
    </subcellularLocation>
</comment>
<dbReference type="Proteomes" id="UP000243799">
    <property type="component" value="Unassembled WGS sequence"/>
</dbReference>
<dbReference type="InterPro" id="IPR000515">
    <property type="entry name" value="MetI-like"/>
</dbReference>
<keyword evidence="6 9" id="KW-0812">Transmembrane</keyword>
<dbReference type="GO" id="GO:0042956">
    <property type="term" value="P:maltodextrin transmembrane transport"/>
    <property type="evidence" value="ECO:0007669"/>
    <property type="project" value="TreeGrafter"/>
</dbReference>
<evidence type="ECO:0000256" key="8">
    <source>
        <dbReference type="ARBA" id="ARBA00023136"/>
    </source>
</evidence>
<comment type="similarity">
    <text evidence="2">Belongs to the binding-protein-dependent transport system permease family. MalFG subfamily.</text>
</comment>
<dbReference type="GO" id="GO:0005886">
    <property type="term" value="C:plasma membrane"/>
    <property type="evidence" value="ECO:0007669"/>
    <property type="project" value="UniProtKB-SubCell"/>
</dbReference>
<dbReference type="Gene3D" id="1.10.3720.10">
    <property type="entry name" value="MetI-like"/>
    <property type="match status" value="1"/>
</dbReference>
<feature type="transmembrane region" description="Helical" evidence="9">
    <location>
        <begin position="20"/>
        <end position="42"/>
    </location>
</feature>
<dbReference type="InterPro" id="IPR050901">
    <property type="entry name" value="BP-dep_ABC_trans_perm"/>
</dbReference>
<evidence type="ECO:0000259" key="10">
    <source>
        <dbReference type="PROSITE" id="PS50928"/>
    </source>
</evidence>
<sequence>MNTVMSARRTRGSRSRWSSAGLHTLLVGASVIAVFPVAWVLLTSLKTERDTWARPDELGILGLGNYQQVLADTQFTTWFANSLIVAAGTTVLAVLIAATAGYAASRMRFPGHRPLMWMFLVVQMFPAAVLIVPLYNVMSDLGLLNSYAGLILAQCTVAVPYCAWMLKGYFDTIPISIDEAGRIDGLSPFGTFWRLIVPLAKPGIAVTVFYSFITAWGEVAFASVFMQSEDRYPLPVGMSTFVSDFTSEWGLLTASSVLVMVPAAVVFFLVQRHLVAGLTAGGVKG</sequence>
<evidence type="ECO:0000256" key="3">
    <source>
        <dbReference type="ARBA" id="ARBA00022448"/>
    </source>
</evidence>
<dbReference type="InterPro" id="IPR035906">
    <property type="entry name" value="MetI-like_sf"/>
</dbReference>
<evidence type="ECO:0000313" key="12">
    <source>
        <dbReference type="Proteomes" id="UP000243799"/>
    </source>
</evidence>
<evidence type="ECO:0000256" key="5">
    <source>
        <dbReference type="ARBA" id="ARBA00022597"/>
    </source>
</evidence>
<accession>A0A1I0VT06</accession>
<keyword evidence="8 9" id="KW-0472">Membrane</keyword>
<feature type="transmembrane region" description="Helical" evidence="9">
    <location>
        <begin position="147"/>
        <end position="166"/>
    </location>
</feature>
<feature type="transmembrane region" description="Helical" evidence="9">
    <location>
        <begin position="115"/>
        <end position="135"/>
    </location>
</feature>
<feature type="transmembrane region" description="Helical" evidence="9">
    <location>
        <begin position="249"/>
        <end position="270"/>
    </location>
</feature>
<evidence type="ECO:0000256" key="1">
    <source>
        <dbReference type="ARBA" id="ARBA00004651"/>
    </source>
</evidence>
<gene>
    <name evidence="11" type="ORF">SAMN05216266_101433</name>
</gene>
<dbReference type="Pfam" id="PF00528">
    <property type="entry name" value="BPD_transp_1"/>
    <property type="match status" value="1"/>
</dbReference>
<keyword evidence="7 9" id="KW-1133">Transmembrane helix</keyword>
<dbReference type="AlphaFoldDB" id="A0A1I0VT06"/>
<evidence type="ECO:0000313" key="11">
    <source>
        <dbReference type="EMBL" id="SFA78826.1"/>
    </source>
</evidence>
<dbReference type="CDD" id="cd06261">
    <property type="entry name" value="TM_PBP2"/>
    <property type="match status" value="1"/>
</dbReference>
<dbReference type="PANTHER" id="PTHR32243">
    <property type="entry name" value="MALTOSE TRANSPORT SYSTEM PERMEASE-RELATED"/>
    <property type="match status" value="1"/>
</dbReference>
<feature type="transmembrane region" description="Helical" evidence="9">
    <location>
        <begin position="78"/>
        <end position="103"/>
    </location>
</feature>
<dbReference type="EMBL" id="FOKG01000001">
    <property type="protein sequence ID" value="SFA78826.1"/>
    <property type="molecule type" value="Genomic_DNA"/>
</dbReference>
<dbReference type="SUPFAM" id="SSF161098">
    <property type="entry name" value="MetI-like"/>
    <property type="match status" value="1"/>
</dbReference>
<reference evidence="12" key="1">
    <citation type="submission" date="2016-10" db="EMBL/GenBank/DDBJ databases">
        <authorList>
            <person name="Varghese N."/>
            <person name="Submissions S."/>
        </authorList>
    </citation>
    <scope>NUCLEOTIDE SEQUENCE [LARGE SCALE GENOMIC DNA]</scope>
    <source>
        <strain evidence="12">CGMCC 4.3568</strain>
    </source>
</reference>
<dbReference type="PROSITE" id="PS50928">
    <property type="entry name" value="ABC_TM1"/>
    <property type="match status" value="1"/>
</dbReference>
<dbReference type="STRING" id="490629.SAMN05216266_101433"/>
<keyword evidence="5" id="KW-0762">Sugar transport</keyword>
<evidence type="ECO:0000256" key="4">
    <source>
        <dbReference type="ARBA" id="ARBA00022475"/>
    </source>
</evidence>
<dbReference type="GO" id="GO:0015423">
    <property type="term" value="F:ABC-type maltose transporter activity"/>
    <property type="evidence" value="ECO:0007669"/>
    <property type="project" value="TreeGrafter"/>
</dbReference>
<name>A0A1I0VT06_9PSEU</name>
<evidence type="ECO:0000256" key="2">
    <source>
        <dbReference type="ARBA" id="ARBA00009047"/>
    </source>
</evidence>
<dbReference type="PANTHER" id="PTHR32243:SF50">
    <property type="entry name" value="MALTOSE_MALTODEXTRIN TRANSPORT SYSTEM PERMEASE PROTEIN MALG"/>
    <property type="match status" value="1"/>
</dbReference>
<organism evidence="11 12">
    <name type="scientific">Amycolatopsis marina</name>
    <dbReference type="NCBI Taxonomy" id="490629"/>
    <lineage>
        <taxon>Bacteria</taxon>
        <taxon>Bacillati</taxon>
        <taxon>Actinomycetota</taxon>
        <taxon>Actinomycetes</taxon>
        <taxon>Pseudonocardiales</taxon>
        <taxon>Pseudonocardiaceae</taxon>
        <taxon>Amycolatopsis</taxon>
    </lineage>
</organism>
<keyword evidence="12" id="KW-1185">Reference proteome</keyword>